<evidence type="ECO:0000259" key="5">
    <source>
        <dbReference type="PROSITE" id="PS50977"/>
    </source>
</evidence>
<dbReference type="InterPro" id="IPR036271">
    <property type="entry name" value="Tet_transcr_reg_TetR-rel_C_sf"/>
</dbReference>
<dbReference type="InterPro" id="IPR001647">
    <property type="entry name" value="HTH_TetR"/>
</dbReference>
<dbReference type="Gene3D" id="1.10.10.60">
    <property type="entry name" value="Homeodomain-like"/>
    <property type="match status" value="1"/>
</dbReference>
<keyword evidence="2 4" id="KW-0238">DNA-binding</keyword>
<organism evidence="6 7">
    <name type="scientific">Magnetospirillum sulfuroxidans</name>
    <dbReference type="NCBI Taxonomy" id="611300"/>
    <lineage>
        <taxon>Bacteria</taxon>
        <taxon>Pseudomonadati</taxon>
        <taxon>Pseudomonadota</taxon>
        <taxon>Alphaproteobacteria</taxon>
        <taxon>Rhodospirillales</taxon>
        <taxon>Rhodospirillaceae</taxon>
        <taxon>Magnetospirillum</taxon>
    </lineage>
</organism>
<dbReference type="SUPFAM" id="SSF46689">
    <property type="entry name" value="Homeodomain-like"/>
    <property type="match status" value="1"/>
</dbReference>
<keyword evidence="1" id="KW-0805">Transcription regulation</keyword>
<dbReference type="InterPro" id="IPR009057">
    <property type="entry name" value="Homeodomain-like_sf"/>
</dbReference>
<evidence type="ECO:0000256" key="2">
    <source>
        <dbReference type="ARBA" id="ARBA00023125"/>
    </source>
</evidence>
<evidence type="ECO:0000256" key="1">
    <source>
        <dbReference type="ARBA" id="ARBA00023015"/>
    </source>
</evidence>
<sequence>MFETSNLRDLTIDAIAKQAGVSKATIYRWWNNKAELVMDACIEELRQDATFDRSGHSAVEIITNQMRRLIKVYSGPTGRMVGQLMAEAQYQPEIGRRFLVNHAESRCRELMEILGGERDKVVFLADLLYGPIYFRLIRHSCPLDAAFADHLTAQAAQWISQWQDGTFCAGSPVTETGRPLP</sequence>
<accession>A0ABS5I9A3</accession>
<reference evidence="6 7" key="1">
    <citation type="submission" date="2021-04" db="EMBL/GenBank/DDBJ databases">
        <title>Magnetospirillum sulfuroxidans sp. nov., a facultative chemolithoautotrophic sulfur-oxidizing alphaproteobacterium isolated from freshwater sediment and proposals for Paramagetospirillum gen. nov., and Magnetospirillaceae fam. nov.</title>
        <authorList>
            <person name="Koziaeva V."/>
            <person name="Geelhoed J.S."/>
            <person name="Sorokin D.Y."/>
            <person name="Grouzdev D.S."/>
        </authorList>
    </citation>
    <scope>NUCLEOTIDE SEQUENCE [LARGE SCALE GENOMIC DNA]</scope>
    <source>
        <strain evidence="6 7">J10</strain>
    </source>
</reference>
<dbReference type="Gene3D" id="1.10.357.10">
    <property type="entry name" value="Tetracycline Repressor, domain 2"/>
    <property type="match status" value="1"/>
</dbReference>
<comment type="caution">
    <text evidence="6">The sequence shown here is derived from an EMBL/GenBank/DDBJ whole genome shotgun (WGS) entry which is preliminary data.</text>
</comment>
<keyword evidence="7" id="KW-1185">Reference proteome</keyword>
<feature type="DNA-binding region" description="H-T-H motif" evidence="4">
    <location>
        <begin position="11"/>
        <end position="30"/>
    </location>
</feature>
<evidence type="ECO:0000256" key="4">
    <source>
        <dbReference type="PROSITE-ProRule" id="PRU00335"/>
    </source>
</evidence>
<evidence type="ECO:0000313" key="7">
    <source>
        <dbReference type="Proteomes" id="UP000680714"/>
    </source>
</evidence>
<dbReference type="Pfam" id="PF16859">
    <property type="entry name" value="TetR_C_11"/>
    <property type="match status" value="1"/>
</dbReference>
<evidence type="ECO:0000313" key="6">
    <source>
        <dbReference type="EMBL" id="MBR9971019.1"/>
    </source>
</evidence>
<dbReference type="InterPro" id="IPR011075">
    <property type="entry name" value="TetR_C"/>
</dbReference>
<gene>
    <name evidence="6" type="ORF">KEC16_04760</name>
</gene>
<proteinExistence type="predicted"/>
<feature type="domain" description="HTH tetR-type" evidence="5">
    <location>
        <begin position="1"/>
        <end position="48"/>
    </location>
</feature>
<dbReference type="PROSITE" id="PS50977">
    <property type="entry name" value="HTH_TETR_2"/>
    <property type="match status" value="1"/>
</dbReference>
<protein>
    <submittedName>
        <fullName evidence="6">TetR/AcrR family transcriptional regulator</fullName>
    </submittedName>
</protein>
<dbReference type="EMBL" id="JAGTUF010000002">
    <property type="protein sequence ID" value="MBR9971019.1"/>
    <property type="molecule type" value="Genomic_DNA"/>
</dbReference>
<dbReference type="Proteomes" id="UP000680714">
    <property type="component" value="Unassembled WGS sequence"/>
</dbReference>
<dbReference type="Pfam" id="PF00440">
    <property type="entry name" value="TetR_N"/>
    <property type="match status" value="1"/>
</dbReference>
<keyword evidence="3" id="KW-0804">Transcription</keyword>
<evidence type="ECO:0000256" key="3">
    <source>
        <dbReference type="ARBA" id="ARBA00023163"/>
    </source>
</evidence>
<name>A0ABS5I9A3_9PROT</name>
<dbReference type="SUPFAM" id="SSF48498">
    <property type="entry name" value="Tetracyclin repressor-like, C-terminal domain"/>
    <property type="match status" value="1"/>
</dbReference>